<dbReference type="RefSeq" id="WP_125485835.1">
    <property type="nucleotide sequence ID" value="NZ_RSDW01000001.1"/>
</dbReference>
<sequence length="169" mass="19377">MKLDLKTFQMLMLFVLFGLLYAGRLVKGAARETPEGLSFGMKPLVMWGRLIVLPAYFALFAYPMWVTRHTIPVLALVLMIVLIAFILFQLPGTIVLTPTAIVQRFWLRPSKAIQYNEIMAIEPLQGGRMIRVLGDNRVSITHTWNHCASEQFQQEITRRRTESKALNSR</sequence>
<keyword evidence="3" id="KW-1185">Reference proteome</keyword>
<evidence type="ECO:0000256" key="1">
    <source>
        <dbReference type="SAM" id="Phobius"/>
    </source>
</evidence>
<feature type="transmembrane region" description="Helical" evidence="1">
    <location>
        <begin position="71"/>
        <end position="90"/>
    </location>
</feature>
<comment type="caution">
    <text evidence="2">The sequence shown here is derived from an EMBL/GenBank/DDBJ whole genome shotgun (WGS) entry which is preliminary data.</text>
</comment>
<protein>
    <recommendedName>
        <fullName evidence="4">PH (Pleckstrin Homology) domain-containing protein</fullName>
    </recommendedName>
</protein>
<dbReference type="Proteomes" id="UP000269669">
    <property type="component" value="Unassembled WGS sequence"/>
</dbReference>
<organism evidence="2 3">
    <name type="scientific">Edaphobacter aggregans</name>
    <dbReference type="NCBI Taxonomy" id="570835"/>
    <lineage>
        <taxon>Bacteria</taxon>
        <taxon>Pseudomonadati</taxon>
        <taxon>Acidobacteriota</taxon>
        <taxon>Terriglobia</taxon>
        <taxon>Terriglobales</taxon>
        <taxon>Acidobacteriaceae</taxon>
        <taxon>Edaphobacter</taxon>
    </lineage>
</organism>
<accession>A0A428MKD8</accession>
<proteinExistence type="predicted"/>
<name>A0A428MKD8_9BACT</name>
<evidence type="ECO:0000313" key="3">
    <source>
        <dbReference type="Proteomes" id="UP000269669"/>
    </source>
</evidence>
<feature type="transmembrane region" description="Helical" evidence="1">
    <location>
        <begin position="44"/>
        <end position="64"/>
    </location>
</feature>
<evidence type="ECO:0000313" key="2">
    <source>
        <dbReference type="EMBL" id="RSL17336.1"/>
    </source>
</evidence>
<keyword evidence="1" id="KW-0812">Transmembrane</keyword>
<keyword evidence="1" id="KW-0472">Membrane</keyword>
<reference evidence="2 3" key="1">
    <citation type="submission" date="2018-12" db="EMBL/GenBank/DDBJ databases">
        <title>Sequencing of bacterial isolates from soil warming experiment in Harvard Forest, Massachusetts, USA.</title>
        <authorList>
            <person name="Deangelis K."/>
        </authorList>
    </citation>
    <scope>NUCLEOTIDE SEQUENCE [LARGE SCALE GENOMIC DNA]</scope>
    <source>
        <strain evidence="2 3">EB153</strain>
    </source>
</reference>
<dbReference type="OrthoDB" id="118748at2"/>
<dbReference type="EMBL" id="RSDW01000001">
    <property type="protein sequence ID" value="RSL17336.1"/>
    <property type="molecule type" value="Genomic_DNA"/>
</dbReference>
<gene>
    <name evidence="2" type="ORF">EDE15_2868</name>
</gene>
<dbReference type="AlphaFoldDB" id="A0A428MKD8"/>
<evidence type="ECO:0008006" key="4">
    <source>
        <dbReference type="Google" id="ProtNLM"/>
    </source>
</evidence>
<keyword evidence="1" id="KW-1133">Transmembrane helix</keyword>